<reference evidence="1 2" key="1">
    <citation type="submission" date="2022-11" db="EMBL/GenBank/DDBJ databases">
        <title>Minimal conservation of predation-associated metabolite biosynthetic gene clusters underscores biosynthetic potential of Myxococcota including descriptions for ten novel species: Archangium lansinium sp. nov., Myxococcus landrumus sp. nov., Nannocystis bai.</title>
        <authorList>
            <person name="Ahearne A."/>
            <person name="Stevens C."/>
            <person name="Dowd S."/>
        </authorList>
    </citation>
    <scope>NUCLEOTIDE SEQUENCE [LARGE SCALE GENOMIC DNA]</scope>
    <source>
        <strain evidence="1 2">RJM3</strain>
    </source>
</reference>
<organism evidence="1 2">
    <name type="scientific">Polyangium mundeleinium</name>
    <dbReference type="NCBI Taxonomy" id="2995306"/>
    <lineage>
        <taxon>Bacteria</taxon>
        <taxon>Pseudomonadati</taxon>
        <taxon>Myxococcota</taxon>
        <taxon>Polyangia</taxon>
        <taxon>Polyangiales</taxon>
        <taxon>Polyangiaceae</taxon>
        <taxon>Polyangium</taxon>
    </lineage>
</organism>
<accession>A0ABT5EL19</accession>
<dbReference type="EMBL" id="JAQNDO010000001">
    <property type="protein sequence ID" value="MDC0742535.1"/>
    <property type="molecule type" value="Genomic_DNA"/>
</dbReference>
<gene>
    <name evidence="1" type="ORF">POL67_14365</name>
</gene>
<dbReference type="RefSeq" id="WP_271917918.1">
    <property type="nucleotide sequence ID" value="NZ_JAQNDO010000001.1"/>
</dbReference>
<protein>
    <recommendedName>
        <fullName evidence="3">Pre-toxin TG domain-containing protein</fullName>
    </recommendedName>
</protein>
<name>A0ABT5EL19_9BACT</name>
<proteinExistence type="predicted"/>
<evidence type="ECO:0008006" key="3">
    <source>
        <dbReference type="Google" id="ProtNLM"/>
    </source>
</evidence>
<sequence length="220" mass="23875">MFARGKDLTTEERVFSGVGFGFGKITKAWAGIKAAGVKPGAKIVAAGIVGYTDEFLEALQGARRESYKDLRGVMESAKTVGDTFEQKAGVYLIKQEGRQMLGVGDPAVRRVLGIRNGLGNNLSKAPDYLTVTKENMLALSEVKSGRVEGGDVVQQLGNAMKKLKEKNLHGDVAHLELIMTKGAKMNDENYEVIGDTLIKLTEEGKEVVRIEGHVIRVIQL</sequence>
<dbReference type="Proteomes" id="UP001221411">
    <property type="component" value="Unassembled WGS sequence"/>
</dbReference>
<evidence type="ECO:0000313" key="1">
    <source>
        <dbReference type="EMBL" id="MDC0742535.1"/>
    </source>
</evidence>
<keyword evidence="2" id="KW-1185">Reference proteome</keyword>
<comment type="caution">
    <text evidence="1">The sequence shown here is derived from an EMBL/GenBank/DDBJ whole genome shotgun (WGS) entry which is preliminary data.</text>
</comment>
<evidence type="ECO:0000313" key="2">
    <source>
        <dbReference type="Proteomes" id="UP001221411"/>
    </source>
</evidence>